<gene>
    <name evidence="3" type="ORF">FHR87_003811</name>
</gene>
<feature type="domain" description="Phosphomevalonate dehydratase small subunit-like" evidence="2">
    <location>
        <begin position="28"/>
        <end position="106"/>
    </location>
</feature>
<name>A0A839TB69_AZOMA</name>
<dbReference type="Proteomes" id="UP000549250">
    <property type="component" value="Unassembled WGS sequence"/>
</dbReference>
<protein>
    <recommendedName>
        <fullName evidence="2">Phosphomevalonate dehydratase small subunit-like domain-containing protein</fullName>
    </recommendedName>
</protein>
<evidence type="ECO:0000256" key="1">
    <source>
        <dbReference type="ARBA" id="ARBA00023239"/>
    </source>
</evidence>
<dbReference type="RefSeq" id="WP_183168207.1">
    <property type="nucleotide sequence ID" value="NZ_JACHXI010000037.1"/>
</dbReference>
<dbReference type="InterPro" id="IPR002840">
    <property type="entry name" value="PMDh-S-like_dom"/>
</dbReference>
<evidence type="ECO:0000259" key="2">
    <source>
        <dbReference type="Pfam" id="PF01989"/>
    </source>
</evidence>
<reference evidence="3 4" key="1">
    <citation type="submission" date="2020-08" db="EMBL/GenBank/DDBJ databases">
        <title>Genomic Encyclopedia of Type Strains, Phase III (KMG-III): the genomes of soil and plant-associated and newly described type strains.</title>
        <authorList>
            <person name="Whitman W."/>
        </authorList>
    </citation>
    <scope>NUCLEOTIDE SEQUENCE [LARGE SCALE GENOMIC DNA]</scope>
    <source>
        <strain evidence="3 4">CECT 4462</strain>
    </source>
</reference>
<dbReference type="Pfam" id="PF01989">
    <property type="entry name" value="AcnX_swivel_put"/>
    <property type="match status" value="1"/>
</dbReference>
<dbReference type="Gene3D" id="3.50.30.10">
    <property type="entry name" value="Phosphohistidine domain"/>
    <property type="match status" value="1"/>
</dbReference>
<dbReference type="SUPFAM" id="SSF52016">
    <property type="entry name" value="LeuD/IlvD-like"/>
    <property type="match status" value="1"/>
</dbReference>
<sequence length="152" mass="16357">MAERNTISVKRAHGAVVEGEALISSEGFSPRYDLDRWSGEISRPGHALEGVNIRDKVLFFPSAKGGIAAGWAFYDIKAKGFAPKALVFGVTNPVMVQGAIFAGIAITEGWDIEPSEVVNNGDWVRVDPQNRTITVVRSSLVSAANQQTTQAE</sequence>
<dbReference type="EMBL" id="JACHXI010000037">
    <property type="protein sequence ID" value="MBB3105374.1"/>
    <property type="molecule type" value="Genomic_DNA"/>
</dbReference>
<accession>A0A839TB69</accession>
<evidence type="ECO:0000313" key="4">
    <source>
        <dbReference type="Proteomes" id="UP000549250"/>
    </source>
</evidence>
<dbReference type="InterPro" id="IPR012016">
    <property type="entry name" value="PMDh-S-like"/>
</dbReference>
<comment type="caution">
    <text evidence="3">The sequence shown here is derived from an EMBL/GenBank/DDBJ whole genome shotgun (WGS) entry which is preliminary data.</text>
</comment>
<evidence type="ECO:0000313" key="3">
    <source>
        <dbReference type="EMBL" id="MBB3105374.1"/>
    </source>
</evidence>
<keyword evidence="4" id="KW-1185">Reference proteome</keyword>
<proteinExistence type="predicted"/>
<organism evidence="3 4">
    <name type="scientific">Azomonas macrocytogenes</name>
    <name type="common">Azotobacter macrocytogenes</name>
    <dbReference type="NCBI Taxonomy" id="69962"/>
    <lineage>
        <taxon>Bacteria</taxon>
        <taxon>Pseudomonadati</taxon>
        <taxon>Pseudomonadota</taxon>
        <taxon>Gammaproteobacteria</taxon>
        <taxon>Pseudomonadales</taxon>
        <taxon>Pseudomonadaceae</taxon>
        <taxon>Azomonas</taxon>
    </lineage>
</organism>
<dbReference type="GO" id="GO:0016829">
    <property type="term" value="F:lyase activity"/>
    <property type="evidence" value="ECO:0007669"/>
    <property type="project" value="UniProtKB-KW"/>
</dbReference>
<keyword evidence="1" id="KW-0456">Lyase</keyword>
<dbReference type="PIRSF" id="PIRSF004966">
    <property type="entry name" value="UCP004966"/>
    <property type="match status" value="1"/>
</dbReference>
<dbReference type="AlphaFoldDB" id="A0A839TB69"/>
<dbReference type="CDD" id="cd01356">
    <property type="entry name" value="AcnX_swivel"/>
    <property type="match status" value="1"/>
</dbReference>